<reference evidence="1 2" key="1">
    <citation type="submission" date="2020-05" db="EMBL/GenBank/DDBJ databases">
        <title>Identification and distribution of gene clusters putatively required for synthesis of sphingolipid metabolism inhibitors in phylogenetically diverse species of the filamentous fungus Fusarium.</title>
        <authorList>
            <person name="Kim H.-S."/>
            <person name="Busman M."/>
            <person name="Brown D.W."/>
            <person name="Divon H."/>
            <person name="Uhlig S."/>
            <person name="Proctor R.H."/>
        </authorList>
    </citation>
    <scope>NUCLEOTIDE SEQUENCE [LARGE SCALE GENOMIC DNA]</scope>
    <source>
        <strain evidence="1 2">NRRL 66243</strain>
    </source>
</reference>
<gene>
    <name evidence="1" type="ORF">FTJAE_12896</name>
</gene>
<dbReference type="RefSeq" id="XP_037200028.1">
    <property type="nucleotide sequence ID" value="XM_037345984.1"/>
</dbReference>
<accession>A0A8H5QK73</accession>
<sequence>AILTTDVTITLYERSIYVYVHVARRLAKCYHHQGHFEKAGLIYLRIYYACLTSCKLEDELLCHVHEKVIQIYIEILAKYKKHLCHTHYLAIKNLYCLARHYELIGHKDTYSHYLEIVTILNKGIKYCYHDALEASLCLCRHYHHRNM</sequence>
<protein>
    <submittedName>
        <fullName evidence="1">Uncharacterized protein</fullName>
    </submittedName>
</protein>
<dbReference type="EMBL" id="JAAQRI010000369">
    <property type="protein sequence ID" value="KAF5616749.1"/>
    <property type="molecule type" value="Genomic_DNA"/>
</dbReference>
<name>A0A8H5QK73_9HYPO</name>
<comment type="caution">
    <text evidence="1">The sequence shown here is derived from an EMBL/GenBank/DDBJ whole genome shotgun (WGS) entry which is preliminary data.</text>
</comment>
<proteinExistence type="predicted"/>
<dbReference type="Proteomes" id="UP000530670">
    <property type="component" value="Unassembled WGS sequence"/>
</dbReference>
<dbReference type="GeneID" id="59298254"/>
<evidence type="ECO:0000313" key="2">
    <source>
        <dbReference type="Proteomes" id="UP000530670"/>
    </source>
</evidence>
<dbReference type="AlphaFoldDB" id="A0A8H5QK73"/>
<feature type="non-terminal residue" evidence="1">
    <location>
        <position position="1"/>
    </location>
</feature>
<organism evidence="1 2">
    <name type="scientific">Fusarium tjaetaba</name>
    <dbReference type="NCBI Taxonomy" id="1567544"/>
    <lineage>
        <taxon>Eukaryota</taxon>
        <taxon>Fungi</taxon>
        <taxon>Dikarya</taxon>
        <taxon>Ascomycota</taxon>
        <taxon>Pezizomycotina</taxon>
        <taxon>Sordariomycetes</taxon>
        <taxon>Hypocreomycetidae</taxon>
        <taxon>Hypocreales</taxon>
        <taxon>Nectriaceae</taxon>
        <taxon>Fusarium</taxon>
        <taxon>Fusarium fujikuroi species complex</taxon>
    </lineage>
</organism>
<keyword evidence="2" id="KW-1185">Reference proteome</keyword>
<dbReference type="OrthoDB" id="2546325at2759"/>
<evidence type="ECO:0000313" key="1">
    <source>
        <dbReference type="EMBL" id="KAF5616749.1"/>
    </source>
</evidence>